<comment type="caution">
    <text evidence="6">The sequence shown here is derived from an EMBL/GenBank/DDBJ whole genome shotgun (WGS) entry which is preliminary data.</text>
</comment>
<evidence type="ECO:0000256" key="1">
    <source>
        <dbReference type="ARBA" id="ARBA00023125"/>
    </source>
</evidence>
<comment type="caution">
    <text evidence="3">Lacks conserved residue(s) required for the propagation of feature annotation.</text>
</comment>
<evidence type="ECO:0000313" key="6">
    <source>
        <dbReference type="EMBL" id="ELT46295.1"/>
    </source>
</evidence>
<dbReference type="Pfam" id="PF00436">
    <property type="entry name" value="SSB"/>
    <property type="match status" value="1"/>
</dbReference>
<name>M5JJB2_9HYPH</name>
<dbReference type="GO" id="GO:0006260">
    <property type="term" value="P:DNA replication"/>
    <property type="evidence" value="ECO:0007669"/>
    <property type="project" value="InterPro"/>
</dbReference>
<dbReference type="HAMAP" id="MF_00984">
    <property type="entry name" value="SSB"/>
    <property type="match status" value="1"/>
</dbReference>
<dbReference type="RefSeq" id="WP_006473403.1">
    <property type="nucleotide sequence ID" value="NZ_AOGE01000103.1"/>
</dbReference>
<evidence type="ECO:0000256" key="4">
    <source>
        <dbReference type="RuleBase" id="RU000524"/>
    </source>
</evidence>
<dbReference type="PANTHER" id="PTHR10302">
    <property type="entry name" value="SINGLE-STRANDED DNA-BINDING PROTEIN"/>
    <property type="match status" value="1"/>
</dbReference>
<keyword evidence="2" id="KW-0233">DNA recombination</keyword>
<organism evidence="6 7">
    <name type="scientific">Brucella intermedia M86</name>
    <dbReference type="NCBI Taxonomy" id="1234597"/>
    <lineage>
        <taxon>Bacteria</taxon>
        <taxon>Pseudomonadati</taxon>
        <taxon>Pseudomonadota</taxon>
        <taxon>Alphaproteobacteria</taxon>
        <taxon>Hyphomicrobiales</taxon>
        <taxon>Brucellaceae</taxon>
        <taxon>Brucella/Ochrobactrum group</taxon>
        <taxon>Brucella</taxon>
    </lineage>
</organism>
<proteinExistence type="inferred from homology"/>
<dbReference type="NCBIfam" id="TIGR00621">
    <property type="entry name" value="ssb"/>
    <property type="match status" value="1"/>
</dbReference>
<evidence type="ECO:0000256" key="2">
    <source>
        <dbReference type="ARBA" id="ARBA00023172"/>
    </source>
</evidence>
<dbReference type="Proteomes" id="UP000011971">
    <property type="component" value="Unassembled WGS sequence"/>
</dbReference>
<accession>M5JJB2</accession>
<gene>
    <name evidence="6" type="ORF">D584_25479</name>
</gene>
<evidence type="ECO:0000256" key="3">
    <source>
        <dbReference type="HAMAP-Rule" id="MF_00984"/>
    </source>
</evidence>
<dbReference type="InterPro" id="IPR012340">
    <property type="entry name" value="NA-bd_OB-fold"/>
</dbReference>
<dbReference type="EMBL" id="AOGE01000103">
    <property type="protein sequence ID" value="ELT46295.1"/>
    <property type="molecule type" value="Genomic_DNA"/>
</dbReference>
<evidence type="ECO:0000256" key="5">
    <source>
        <dbReference type="SAM" id="MobiDB-lite"/>
    </source>
</evidence>
<dbReference type="PROSITE" id="PS50935">
    <property type="entry name" value="SSB"/>
    <property type="match status" value="1"/>
</dbReference>
<dbReference type="SUPFAM" id="SSF50249">
    <property type="entry name" value="Nucleic acid-binding proteins"/>
    <property type="match status" value="1"/>
</dbReference>
<feature type="region of interest" description="Disordered" evidence="5">
    <location>
        <begin position="107"/>
        <end position="168"/>
    </location>
</feature>
<comment type="subunit">
    <text evidence="3">Homotetramer.</text>
</comment>
<feature type="compositionally biased region" description="Basic and acidic residues" evidence="5">
    <location>
        <begin position="110"/>
        <end position="131"/>
    </location>
</feature>
<keyword evidence="1 3" id="KW-0238">DNA-binding</keyword>
<dbReference type="InterPro" id="IPR000424">
    <property type="entry name" value="Primosome_PriB/ssb"/>
</dbReference>
<dbReference type="GO" id="GO:0009295">
    <property type="term" value="C:nucleoid"/>
    <property type="evidence" value="ECO:0007669"/>
    <property type="project" value="TreeGrafter"/>
</dbReference>
<protein>
    <recommendedName>
        <fullName evidence="3 4">Single-stranded DNA-binding protein</fullName>
        <shortName evidence="3">SSB</shortName>
    </recommendedName>
</protein>
<dbReference type="CDD" id="cd04496">
    <property type="entry name" value="SSB_OBF"/>
    <property type="match status" value="1"/>
</dbReference>
<dbReference type="InterPro" id="IPR011344">
    <property type="entry name" value="ssDNA-bd"/>
</dbReference>
<reference evidence="6 7" key="1">
    <citation type="journal article" date="2013" name="Gut Pathog.">
        <title>Draft genome of Ochrobactrum intermedium strain M86 isolated from non-ulcer dyspeptic individual from India.</title>
        <authorList>
            <person name="Kulkarni G."/>
            <person name="Dhotre D."/>
            <person name="Dharne M."/>
            <person name="Shetty S."/>
            <person name="Chowdhury S."/>
            <person name="Misra V."/>
            <person name="Misra S."/>
            <person name="Patole M."/>
            <person name="Shouche Y."/>
        </authorList>
    </citation>
    <scope>NUCLEOTIDE SEQUENCE [LARGE SCALE GENOMIC DNA]</scope>
    <source>
        <strain evidence="6 7">M86</strain>
    </source>
</reference>
<dbReference type="GO" id="GO:0006310">
    <property type="term" value="P:DNA recombination"/>
    <property type="evidence" value="ECO:0007669"/>
    <property type="project" value="UniProtKB-KW"/>
</dbReference>
<sequence>MAGTNVVILRGRVGNDPEVKRFNDGNEIAEFSLATSKTWKDRDGNRKEKTEWHKIKVSNKGLIEIVRKYVNKGSSVCVSGSLEYRKWEKDGETRTMAEVVVGPFNGHLDLAGDRTDGGDRSSRNYDDDRGSRSSGRYSNDDRGQSSGGYGGGFSRDLDDEIPFAPEWR</sequence>
<dbReference type="GO" id="GO:0003697">
    <property type="term" value="F:single-stranded DNA binding"/>
    <property type="evidence" value="ECO:0007669"/>
    <property type="project" value="UniProtKB-UniRule"/>
</dbReference>
<dbReference type="OrthoDB" id="7581348at2"/>
<evidence type="ECO:0000313" key="7">
    <source>
        <dbReference type="Proteomes" id="UP000011971"/>
    </source>
</evidence>
<dbReference type="Gene3D" id="2.40.50.140">
    <property type="entry name" value="Nucleic acid-binding proteins"/>
    <property type="match status" value="1"/>
</dbReference>
<dbReference type="AlphaFoldDB" id="M5JJB2"/>
<dbReference type="PATRIC" id="fig|1234597.4.peg.5234"/>
<dbReference type="PANTHER" id="PTHR10302:SF0">
    <property type="entry name" value="SINGLE-STRANDED DNA-BINDING PROTEIN, MITOCHONDRIAL"/>
    <property type="match status" value="1"/>
</dbReference>